<dbReference type="PANTHER" id="PTHR32347">
    <property type="entry name" value="EFFLUX SYSTEM COMPONENT YKNX-RELATED"/>
    <property type="match status" value="1"/>
</dbReference>
<dbReference type="Gene3D" id="2.40.420.20">
    <property type="match status" value="1"/>
</dbReference>
<evidence type="ECO:0000256" key="2">
    <source>
        <dbReference type="ARBA" id="ARBA00023054"/>
    </source>
</evidence>
<name>A0A7W0CLN9_9ACTN</name>
<comment type="caution">
    <text evidence="4">The sequence shown here is derived from an EMBL/GenBank/DDBJ whole genome shotgun (WGS) entry which is preliminary data.</text>
</comment>
<dbReference type="InterPro" id="IPR002477">
    <property type="entry name" value="Peptidoglycan-bd-like"/>
</dbReference>
<reference evidence="4 5" key="1">
    <citation type="submission" date="2020-07" db="EMBL/GenBank/DDBJ databases">
        <title>Genomic Encyclopedia of Type Strains, Phase IV (KMG-IV): sequencing the most valuable type-strain genomes for metagenomic binning, comparative biology and taxonomic classification.</title>
        <authorList>
            <person name="Goeker M."/>
        </authorList>
    </citation>
    <scope>NUCLEOTIDE SEQUENCE [LARGE SCALE GENOMIC DNA]</scope>
    <source>
        <strain evidence="4 5">DSM 45533</strain>
    </source>
</reference>
<dbReference type="EMBL" id="JACDUR010000004">
    <property type="protein sequence ID" value="MBA2893386.1"/>
    <property type="molecule type" value="Genomic_DNA"/>
</dbReference>
<dbReference type="Gene3D" id="1.10.101.10">
    <property type="entry name" value="PGBD-like superfamily/PGBD"/>
    <property type="match status" value="1"/>
</dbReference>
<dbReference type="Pfam" id="PF01471">
    <property type="entry name" value="PG_binding_1"/>
    <property type="match status" value="1"/>
</dbReference>
<dbReference type="InterPro" id="IPR036365">
    <property type="entry name" value="PGBD-like_sf"/>
</dbReference>
<keyword evidence="2" id="KW-0175">Coiled coil</keyword>
<sequence>MQRRARVDAGQEVSRARLLAWSAGGALLAAAVAAASLGFGGQPGTAEPARTPPATATVERITLTDTKTVSGTLGYGSPVTVTTTGGGTITWLPAEGATITRGRAVYSVDADRVPLLYGTLPLYRTLADGVSGDDVKLLETNLAKLGYTGFDADSSYTWATAEAVEQWQDDLGLPVTGSVQPGDVVVAAGPLRVASLKAALGAHTAGPVLTATSTTKQVSVALDASDRHLVRPGMKATVELPDGSTVPGTVKDVGKVATQKDDATTVELTLSVGRTGFDTGPVEVTIVAATRKDVLAVPVGALVALAEGGYGVQVADGSALTYQAVETGMFADGKVEVTGVPEGATVVVPS</sequence>
<dbReference type="InterPro" id="IPR036366">
    <property type="entry name" value="PGBDSf"/>
</dbReference>
<accession>A0A7W0CLN9</accession>
<comment type="subcellular location">
    <subcellularLocation>
        <location evidence="1">Cell envelope</location>
    </subcellularLocation>
</comment>
<organism evidence="4 5">
    <name type="scientific">Nonomuraea soli</name>
    <dbReference type="NCBI Taxonomy" id="1032476"/>
    <lineage>
        <taxon>Bacteria</taxon>
        <taxon>Bacillati</taxon>
        <taxon>Actinomycetota</taxon>
        <taxon>Actinomycetes</taxon>
        <taxon>Streptosporangiales</taxon>
        <taxon>Streptosporangiaceae</taxon>
        <taxon>Nonomuraea</taxon>
    </lineage>
</organism>
<dbReference type="AlphaFoldDB" id="A0A7W0CLN9"/>
<keyword evidence="5" id="KW-1185">Reference proteome</keyword>
<evidence type="ECO:0000259" key="3">
    <source>
        <dbReference type="Pfam" id="PF01471"/>
    </source>
</evidence>
<dbReference type="SUPFAM" id="SSF47090">
    <property type="entry name" value="PGBD-like"/>
    <property type="match status" value="1"/>
</dbReference>
<evidence type="ECO:0000313" key="5">
    <source>
        <dbReference type="Proteomes" id="UP000530928"/>
    </source>
</evidence>
<gene>
    <name evidence="4" type="ORF">HNR30_004740</name>
</gene>
<evidence type="ECO:0000256" key="1">
    <source>
        <dbReference type="ARBA" id="ARBA00004196"/>
    </source>
</evidence>
<dbReference type="GO" id="GO:0030313">
    <property type="term" value="C:cell envelope"/>
    <property type="evidence" value="ECO:0007669"/>
    <property type="project" value="UniProtKB-SubCell"/>
</dbReference>
<protein>
    <recommendedName>
        <fullName evidence="3">Peptidoglycan binding-like domain-containing protein</fullName>
    </recommendedName>
</protein>
<proteinExistence type="predicted"/>
<dbReference type="InterPro" id="IPR050465">
    <property type="entry name" value="UPF0194_transport"/>
</dbReference>
<feature type="domain" description="Peptidoglycan binding-like" evidence="3">
    <location>
        <begin position="131"/>
        <end position="179"/>
    </location>
</feature>
<dbReference type="Proteomes" id="UP000530928">
    <property type="component" value="Unassembled WGS sequence"/>
</dbReference>
<evidence type="ECO:0000313" key="4">
    <source>
        <dbReference type="EMBL" id="MBA2893386.1"/>
    </source>
</evidence>